<keyword evidence="2" id="KW-0378">Hydrolase</keyword>
<comment type="caution">
    <text evidence="2">The sequence shown here is derived from an EMBL/GenBank/DDBJ whole genome shotgun (WGS) entry which is preliminary data.</text>
</comment>
<dbReference type="GO" id="GO:0016787">
    <property type="term" value="F:hydrolase activity"/>
    <property type="evidence" value="ECO:0007669"/>
    <property type="project" value="UniProtKB-KW"/>
</dbReference>
<dbReference type="Proteomes" id="UP000004431">
    <property type="component" value="Unassembled WGS sequence"/>
</dbReference>
<sequence length="880" mass="96748">MTTAAPQQHHTTAHTSNTLELLAPAGSPAAFYAALYSGADAIYCALGCDFNARRGADNFSDEEFQQACKDAHLLGVHVYVPVNIEVRTSEIEPLCALVQRAWLLGADAFIVQDWGVMYELSRRFPFIELHVSTQSNIHDPRGIMWCKHHGATRVTLSRELSLPELKELSKTQVDLECFGHGAICFCYSGICMLSSLNGQRSANRGLCAQPCRLHYELIDEDNHVYNTKAADHLLCPKDYNTQQNLEDMAAAGVHSLKIEGRMKSAAYVYAVVKAYRMRLDAIYAGRTLSAAEEEEIHNLLYRSFNRGFTTAYLKGTSGNEMMSYERSNNRGELIGQVCAAENLGVYKRPRPDKPGRFRYKPTAKLQVKLTRAVQKDDLLELRLDGHSDFLTSKVTSDAKAGDIIECQTARCVPVGCPVRLIRSQAYMDIAQACSNHTLARKRPIAVCVYAHVGAPISIRMWPIDDSRCSVEVTGDVLEAARTKALSAFDIEEHVGRIGTTAFEIAHWDISVGEGVGLGFSTLHKLRSQATDALEARILEPWEYHARKRLLDEAKETHPVPSMSAGAGAGAGHAGAGITNISAASAAARRQNKDALPVEVCALVTTPDMAIRALEAGATRLYATTDALIAAAHAGQTWPSYTTYNPHTHAYERLSSPISILDEVCRMRDYPRCDSFVTAHATCAVGNISELALCKQRGAYPEIRSCIPILNSSAIASMAQEGARGIWFSNELSLDELCDLSSTRADIAFGTLVLGRPRSMTTEHCVLQAAHMCIHNCVRCTLRKKTMYLKSERGDVHRVTVDLEGRSRIYAGHVFDATPEIPQLLSCGMSRFLVDCTLLHNSDVPVYIQRVCRALDAAKRHAAPLSRMHGAYSGRLFDPIG</sequence>
<dbReference type="Pfam" id="PF01136">
    <property type="entry name" value="Peptidase_U32"/>
    <property type="match status" value="1"/>
</dbReference>
<dbReference type="EMBL" id="AEDQ01000021">
    <property type="protein sequence ID" value="EFL44026.1"/>
    <property type="molecule type" value="Genomic_DNA"/>
</dbReference>
<proteinExistence type="predicted"/>
<protein>
    <submittedName>
        <fullName evidence="2">Peptidase, U32 family</fullName>
        <ecNumber evidence="2">3.4.-.-</ecNumber>
    </submittedName>
</protein>
<gene>
    <name evidence="2" type="ORF">HMPREF9248_0813</name>
</gene>
<dbReference type="InterPro" id="IPR020988">
    <property type="entry name" value="Pept_U32_collagenase"/>
</dbReference>
<reference evidence="2 3" key="1">
    <citation type="submission" date="2010-08" db="EMBL/GenBank/DDBJ databases">
        <authorList>
            <person name="Durkin A.S."/>
            <person name="Madupu R."/>
            <person name="Torralba M."/>
            <person name="Gillis M."/>
            <person name="Methe B."/>
            <person name="Sutton G."/>
            <person name="Nelson K.E."/>
        </authorList>
    </citation>
    <scope>NUCLEOTIDE SEQUENCE [LARGE SCALE GENOMIC DNA]</scope>
    <source>
        <strain evidence="2 3">PB189-T1-4</strain>
    </source>
</reference>
<dbReference type="InterPro" id="IPR051454">
    <property type="entry name" value="RNA/ubiquinone_mod_enzymes"/>
</dbReference>
<evidence type="ECO:0000313" key="2">
    <source>
        <dbReference type="EMBL" id="EFL44026.1"/>
    </source>
</evidence>
<organism evidence="2 3">
    <name type="scientific">Fannyhessea vaginae PB189-T1-4</name>
    <dbReference type="NCBI Taxonomy" id="866774"/>
    <lineage>
        <taxon>Bacteria</taxon>
        <taxon>Bacillati</taxon>
        <taxon>Actinomycetota</taxon>
        <taxon>Coriobacteriia</taxon>
        <taxon>Coriobacteriales</taxon>
        <taxon>Atopobiaceae</taxon>
        <taxon>Fannyhessea</taxon>
    </lineage>
</organism>
<keyword evidence="3" id="KW-1185">Reference proteome</keyword>
<accession>A0ABN0AZW8</accession>
<dbReference type="EC" id="3.4.-.-" evidence="2"/>
<dbReference type="RefSeq" id="WP_006304255.1">
    <property type="nucleotide sequence ID" value="NZ_AEDQ01000021.1"/>
</dbReference>
<evidence type="ECO:0000259" key="1">
    <source>
        <dbReference type="Pfam" id="PF12392"/>
    </source>
</evidence>
<dbReference type="PANTHER" id="PTHR30217:SF10">
    <property type="entry name" value="23S RRNA 5-HYDROXYCYTIDINE C2501 SYNTHASE"/>
    <property type="match status" value="1"/>
</dbReference>
<dbReference type="InterPro" id="IPR001539">
    <property type="entry name" value="Peptidase_U32"/>
</dbReference>
<feature type="domain" description="Peptidase U32 collagenase" evidence="1">
    <location>
        <begin position="433"/>
        <end position="537"/>
    </location>
</feature>
<dbReference type="PANTHER" id="PTHR30217">
    <property type="entry name" value="PEPTIDASE U32 FAMILY"/>
    <property type="match status" value="1"/>
</dbReference>
<name>A0ABN0AZW8_9ACTN</name>
<dbReference type="Pfam" id="PF12392">
    <property type="entry name" value="DUF3656"/>
    <property type="match status" value="1"/>
</dbReference>
<dbReference type="PROSITE" id="PS01276">
    <property type="entry name" value="PEPTIDASE_U32"/>
    <property type="match status" value="1"/>
</dbReference>
<evidence type="ECO:0000313" key="3">
    <source>
        <dbReference type="Proteomes" id="UP000004431"/>
    </source>
</evidence>